<evidence type="ECO:0000256" key="6">
    <source>
        <dbReference type="ARBA" id="ARBA00022792"/>
    </source>
</evidence>
<keyword evidence="19" id="KW-1185">Reference proteome</keyword>
<dbReference type="InterPro" id="IPR059005">
    <property type="entry name" value="LETM1_C"/>
</dbReference>
<evidence type="ECO:0000256" key="9">
    <source>
        <dbReference type="ARBA" id="ARBA00022989"/>
    </source>
</evidence>
<dbReference type="AlphaFoldDB" id="A0A8H7QEL4"/>
<feature type="compositionally biased region" description="Basic and acidic residues" evidence="15">
    <location>
        <begin position="488"/>
        <end position="501"/>
    </location>
</feature>
<dbReference type="Proteomes" id="UP000650833">
    <property type="component" value="Unassembled WGS sequence"/>
</dbReference>
<evidence type="ECO:0000256" key="10">
    <source>
        <dbReference type="ARBA" id="ARBA00023054"/>
    </source>
</evidence>
<gene>
    <name evidence="18" type="ORF">INT46_007410</name>
</gene>
<dbReference type="Pfam" id="PF07766">
    <property type="entry name" value="LETM1_RBD"/>
    <property type="match status" value="1"/>
</dbReference>
<evidence type="ECO:0000256" key="16">
    <source>
        <dbReference type="SAM" id="Phobius"/>
    </source>
</evidence>
<keyword evidence="12 14" id="KW-0496">Mitochondrion</keyword>
<feature type="region of interest" description="Disordered" evidence="15">
    <location>
        <begin position="594"/>
        <end position="628"/>
    </location>
</feature>
<evidence type="ECO:0000256" key="4">
    <source>
        <dbReference type="ARBA" id="ARBA00022692"/>
    </source>
</evidence>
<feature type="compositionally biased region" description="Basic and acidic residues" evidence="15">
    <location>
        <begin position="594"/>
        <end position="603"/>
    </location>
</feature>
<dbReference type="PANTHER" id="PTHR14009">
    <property type="entry name" value="LEUCINE ZIPPER-EF-HAND CONTAINING TRANSMEMBRANE PROTEIN"/>
    <property type="match status" value="1"/>
</dbReference>
<feature type="compositionally biased region" description="Basic and acidic residues" evidence="15">
    <location>
        <begin position="460"/>
        <end position="477"/>
    </location>
</feature>
<feature type="compositionally biased region" description="Basic and acidic residues" evidence="15">
    <location>
        <begin position="611"/>
        <end position="628"/>
    </location>
</feature>
<dbReference type="InterPro" id="IPR033122">
    <property type="entry name" value="LETM1-like_RBD"/>
</dbReference>
<reference evidence="18" key="1">
    <citation type="submission" date="2020-12" db="EMBL/GenBank/DDBJ databases">
        <title>Metabolic potential, ecology and presence of endohyphal bacteria is reflected in genomic diversity of Mucoromycotina.</title>
        <authorList>
            <person name="Muszewska A."/>
            <person name="Okrasinska A."/>
            <person name="Steczkiewicz K."/>
            <person name="Drgas O."/>
            <person name="Orlowska M."/>
            <person name="Perlinska-Lenart U."/>
            <person name="Aleksandrzak-Piekarczyk T."/>
            <person name="Szatraj K."/>
            <person name="Zielenkiewicz U."/>
            <person name="Pilsyk S."/>
            <person name="Malc E."/>
            <person name="Mieczkowski P."/>
            <person name="Kruszewska J.S."/>
            <person name="Biernat P."/>
            <person name="Pawlowska J."/>
        </authorList>
    </citation>
    <scope>NUCLEOTIDE SEQUENCE</scope>
    <source>
        <strain evidence="18">CBS 226.32</strain>
    </source>
</reference>
<sequence length="628" mass="71270">MYKTLNSTTVRHLGLRTNGSAVAFRRVNHHRPAAISLRLVVLRPNAAVQRGLHLNRQLVRTEGKASKAVAEEKETMTSRAAALAKEQQAKAAAAAAGTVAAPANTAVKPKKTLWTKIKEEAVHYWHGTQLLGFEVRVSSKLTWKLLHGGKLTRREHRQLRRTTSDLMRLVPFAFFLIVPFMELLLPVALKLFPNMLPSTYESKSQEEKKKMALLKVRLEMAKFLQETISESGFPGSDHEKAAQEFADFFRKIRMTGEQASTDDLLNVAKRFEDELTLDNLSRPQLVSMCRYMNINAFGTDNFLRFQIRNRMRQIKADDKVIQNEGIETLTIQELQNACASRGIRSVGTSPGRLRDELAQWLELHIDHHVPGTLLILSRAFSYTDRGMTTEEALRATFNSLPDNLVNEAELQVLEQVGASTYKQKLDVLEQQQELIEDESEQEEKEEKARLEAAQLAEEARLEAEKKEREEAEKKDEFVADEPAVSDEQADKKEEKKSEETRAPPAAEPKIETAPEDIPLSAEQQTELQDALTKLRTKVNVLEERAQLNEIKIQHEDYKELIEELKDATKRDADKATLRMGKKLEKMLATIDKELDAMEKENSTKEAAASPTEEKKQEPVSDKEETKKE</sequence>
<dbReference type="Pfam" id="PF26561">
    <property type="entry name" value="LETM1_C"/>
    <property type="match status" value="1"/>
</dbReference>
<evidence type="ECO:0000256" key="1">
    <source>
        <dbReference type="ARBA" id="ARBA00004434"/>
    </source>
</evidence>
<evidence type="ECO:0000313" key="18">
    <source>
        <dbReference type="EMBL" id="KAG2189991.1"/>
    </source>
</evidence>
<keyword evidence="4 16" id="KW-0812">Transmembrane</keyword>
<feature type="domain" description="Letm1 RBD" evidence="17">
    <location>
        <begin position="212"/>
        <end position="437"/>
    </location>
</feature>
<dbReference type="GO" id="GO:0005743">
    <property type="term" value="C:mitochondrial inner membrane"/>
    <property type="evidence" value="ECO:0007669"/>
    <property type="project" value="UniProtKB-SubCell"/>
</dbReference>
<evidence type="ECO:0000256" key="2">
    <source>
        <dbReference type="ARBA" id="ARBA00022448"/>
    </source>
</evidence>
<proteinExistence type="predicted"/>
<organism evidence="18 19">
    <name type="scientific">Mucor plumbeus</name>
    <dbReference type="NCBI Taxonomy" id="97098"/>
    <lineage>
        <taxon>Eukaryota</taxon>
        <taxon>Fungi</taxon>
        <taxon>Fungi incertae sedis</taxon>
        <taxon>Mucoromycota</taxon>
        <taxon>Mucoromycotina</taxon>
        <taxon>Mucoromycetes</taxon>
        <taxon>Mucorales</taxon>
        <taxon>Mucorineae</taxon>
        <taxon>Mucoraceae</taxon>
        <taxon>Mucor</taxon>
    </lineage>
</organism>
<comment type="subcellular location">
    <subcellularLocation>
        <location evidence="1">Mitochondrion inner membrane</location>
        <topology evidence="1">Single-pass membrane protein</topology>
    </subcellularLocation>
</comment>
<comment type="caution">
    <text evidence="18">The sequence shown here is derived from an EMBL/GenBank/DDBJ whole genome shotgun (WGS) entry which is preliminary data.</text>
</comment>
<protein>
    <recommendedName>
        <fullName evidence="17">Letm1 RBD domain-containing protein</fullName>
    </recommendedName>
</protein>
<evidence type="ECO:0000256" key="15">
    <source>
        <dbReference type="SAM" id="MobiDB-lite"/>
    </source>
</evidence>
<keyword evidence="2" id="KW-0813">Transport</keyword>
<evidence type="ECO:0000256" key="7">
    <source>
        <dbReference type="ARBA" id="ARBA00022837"/>
    </source>
</evidence>
<keyword evidence="6" id="KW-0999">Mitochondrion inner membrane</keyword>
<keyword evidence="9 16" id="KW-1133">Transmembrane helix</keyword>
<keyword evidence="7" id="KW-0106">Calcium</keyword>
<evidence type="ECO:0000256" key="11">
    <source>
        <dbReference type="ARBA" id="ARBA00023065"/>
    </source>
</evidence>
<dbReference type="PANTHER" id="PTHR14009:SF1">
    <property type="entry name" value="MITOCHONDRIAL PROTON_CALCIUM EXCHANGER PROTEIN"/>
    <property type="match status" value="1"/>
</dbReference>
<keyword evidence="13 16" id="KW-0472">Membrane</keyword>
<accession>A0A8H7QEL4</accession>
<keyword evidence="5" id="KW-0479">Metal-binding</keyword>
<keyword evidence="10" id="KW-0175">Coiled coil</keyword>
<evidence type="ECO:0000256" key="5">
    <source>
        <dbReference type="ARBA" id="ARBA00022723"/>
    </source>
</evidence>
<dbReference type="EMBL" id="JAEPRC010001098">
    <property type="protein sequence ID" value="KAG2189991.1"/>
    <property type="molecule type" value="Genomic_DNA"/>
</dbReference>
<evidence type="ECO:0000256" key="14">
    <source>
        <dbReference type="PROSITE-ProRule" id="PRU01094"/>
    </source>
</evidence>
<evidence type="ECO:0000256" key="12">
    <source>
        <dbReference type="ARBA" id="ARBA00023128"/>
    </source>
</evidence>
<evidence type="ECO:0000313" key="19">
    <source>
        <dbReference type="Proteomes" id="UP000650833"/>
    </source>
</evidence>
<keyword evidence="3" id="KW-0109">Calcium transport</keyword>
<evidence type="ECO:0000259" key="17">
    <source>
        <dbReference type="PROSITE" id="PS51758"/>
    </source>
</evidence>
<keyword evidence="11" id="KW-0406">Ion transport</keyword>
<dbReference type="GO" id="GO:0030003">
    <property type="term" value="P:intracellular monoatomic cation homeostasis"/>
    <property type="evidence" value="ECO:0007669"/>
    <property type="project" value="TreeGrafter"/>
</dbReference>
<evidence type="ECO:0000256" key="8">
    <source>
        <dbReference type="ARBA" id="ARBA00022946"/>
    </source>
</evidence>
<name>A0A8H7QEL4_9FUNG</name>
<dbReference type="OrthoDB" id="275278at2759"/>
<dbReference type="InterPro" id="IPR044202">
    <property type="entry name" value="LETM1/MDM38-like"/>
</dbReference>
<evidence type="ECO:0000256" key="13">
    <source>
        <dbReference type="ARBA" id="ARBA00023136"/>
    </source>
</evidence>
<dbReference type="GO" id="GO:0043022">
    <property type="term" value="F:ribosome binding"/>
    <property type="evidence" value="ECO:0007669"/>
    <property type="project" value="InterPro"/>
</dbReference>
<evidence type="ECO:0000256" key="3">
    <source>
        <dbReference type="ARBA" id="ARBA00022568"/>
    </source>
</evidence>
<feature type="region of interest" description="Disordered" evidence="15">
    <location>
        <begin position="460"/>
        <end position="525"/>
    </location>
</feature>
<feature type="transmembrane region" description="Helical" evidence="16">
    <location>
        <begin position="166"/>
        <end position="189"/>
    </location>
</feature>
<dbReference type="PROSITE" id="PS51758">
    <property type="entry name" value="LETM1_RBD"/>
    <property type="match status" value="1"/>
</dbReference>
<keyword evidence="8" id="KW-0809">Transit peptide</keyword>